<evidence type="ECO:0000259" key="8">
    <source>
        <dbReference type="Pfam" id="PF01494"/>
    </source>
</evidence>
<feature type="transmembrane region" description="Helical" evidence="6">
    <location>
        <begin position="137"/>
        <end position="157"/>
    </location>
</feature>
<proteinExistence type="inferred from homology"/>
<keyword evidence="7" id="KW-0732">Signal</keyword>
<dbReference type="Pfam" id="PF01494">
    <property type="entry name" value="FAD_binding_3"/>
    <property type="match status" value="2"/>
</dbReference>
<dbReference type="GO" id="GO:0019433">
    <property type="term" value="P:triglyceride catabolic process"/>
    <property type="evidence" value="ECO:0007669"/>
    <property type="project" value="TreeGrafter"/>
</dbReference>
<dbReference type="InterPro" id="IPR020904">
    <property type="entry name" value="Sc_DH/Rdtase_CS"/>
</dbReference>
<dbReference type="InterPro" id="IPR002347">
    <property type="entry name" value="SDR_fam"/>
</dbReference>
<evidence type="ECO:0000256" key="3">
    <source>
        <dbReference type="ARBA" id="ARBA00022827"/>
    </source>
</evidence>
<name>A0A9W4WEE3_9PEZI</name>
<evidence type="ECO:0000313" key="10">
    <source>
        <dbReference type="Proteomes" id="UP001152533"/>
    </source>
</evidence>
<dbReference type="GO" id="GO:0071949">
    <property type="term" value="F:FAD binding"/>
    <property type="evidence" value="ECO:0007669"/>
    <property type="project" value="InterPro"/>
</dbReference>
<evidence type="ECO:0000256" key="6">
    <source>
        <dbReference type="SAM" id="Phobius"/>
    </source>
</evidence>
<dbReference type="InterPro" id="IPR036188">
    <property type="entry name" value="FAD/NAD-bd_sf"/>
</dbReference>
<dbReference type="Pfam" id="PF00106">
    <property type="entry name" value="adh_short"/>
    <property type="match status" value="1"/>
</dbReference>
<dbReference type="PANTHER" id="PTHR44169:SF15">
    <property type="entry name" value="CHAIN DEHYDROGENASE_REDUCTASE (AYR1), PUTATIVE (AFU_ORTHOLOGUE AFUA_4G04530)-RELATED"/>
    <property type="match status" value="1"/>
</dbReference>
<sequence>MLAVMRLCQLFLPYLCEAPRGRIVQIGSVTRDVPVAWQCVYNASKAALSQYTKTLRLEVQPFGVEVVEVVTGFVRSNLLHHGLDAPKDSPYLAIKKDIERIKFEGNQNGMPAQAYAESVVEQLLRKRRRDEIWEGKLAWILNLIVIFSPLWFLSVILEKAAEVTTDPRGVWLTGDAVRIFHAIGIGNEMSQIGHEPPHVNFHHSTFNTTPFYRMEITTSNSLEQCVPEGFLQNQPKLEHALRRAIEKTSYCSLRTNCTVVGRSTEVPPTVEYLDGQKSRRFVRGQWLIGADGKTGIVRKHFLEPTAGIKQEAGVYPYEGVWVAANLKMTVPTPQTHPNFPLWKYGYTPDEVYDLFWPVGWHFCSPPGRPTATGRFGPHADRTWRHEFRVDEFGGPIYPEELFWEHISQSITLREDPVRGYRFDEAVEYPRDCIEILRCRPFKFVHKCVDRWYDKRTLLIGDAAHVFPPFAGQGIASGVRDAHQLAWRLALLLRTDADPETNTAILESWAAERRHSVDDAARMSMVSGTVCNSQPTLWILALAKLHGFINSIPMLRGYDLVAQQERRGFCSVAGGFFLKAYNGGARLAQIHVRSLLSQSPNLSDNLLRQRGTIFTVLLISNGDPTETNESYEKAKEAISGASLDPNVLSEESIVIYDPQGEESDITSKLSKEEQGKWEVFSPVPTSGIEAKLAPAYNSASYLARLGSSAKLVVLRPDMFVFACARSKNELASCLLQLRERLG</sequence>
<evidence type="ECO:0000256" key="1">
    <source>
        <dbReference type="ARBA" id="ARBA00006484"/>
    </source>
</evidence>
<feature type="chain" id="PRO_5040970878" description="FAD-binding domain-containing protein" evidence="7">
    <location>
        <begin position="19"/>
        <end position="741"/>
    </location>
</feature>
<evidence type="ECO:0000256" key="5">
    <source>
        <dbReference type="ARBA" id="ARBA00023002"/>
    </source>
</evidence>
<comment type="caution">
    <text evidence="9">The sequence shown here is derived from an EMBL/GenBank/DDBJ whole genome shotgun (WGS) entry which is preliminary data.</text>
</comment>
<dbReference type="AlphaFoldDB" id="A0A9W4WEE3"/>
<dbReference type="EMBL" id="CAMGZC010000298">
    <property type="protein sequence ID" value="CAI0646095.1"/>
    <property type="molecule type" value="Genomic_DNA"/>
</dbReference>
<dbReference type="SUPFAM" id="SSF51905">
    <property type="entry name" value="FAD/NAD(P)-binding domain"/>
    <property type="match status" value="1"/>
</dbReference>
<reference evidence="9" key="1">
    <citation type="submission" date="2022-08" db="EMBL/GenBank/DDBJ databases">
        <authorList>
            <person name="Giroux E."/>
            <person name="Giroux E."/>
        </authorList>
    </citation>
    <scope>NUCLEOTIDE SEQUENCE</scope>
    <source>
        <strain evidence="9">H1091258</strain>
    </source>
</reference>
<evidence type="ECO:0000256" key="4">
    <source>
        <dbReference type="ARBA" id="ARBA00022857"/>
    </source>
</evidence>
<comment type="similarity">
    <text evidence="1">Belongs to the short-chain dehydrogenases/reductases (SDR) family.</text>
</comment>
<evidence type="ECO:0000313" key="9">
    <source>
        <dbReference type="EMBL" id="CAI0646095.1"/>
    </source>
</evidence>
<dbReference type="GO" id="GO:0006654">
    <property type="term" value="P:phosphatidic acid biosynthetic process"/>
    <property type="evidence" value="ECO:0007669"/>
    <property type="project" value="TreeGrafter"/>
</dbReference>
<accession>A0A9W4WEE3</accession>
<dbReference type="InterPro" id="IPR036291">
    <property type="entry name" value="NAD(P)-bd_dom_sf"/>
</dbReference>
<feature type="domain" description="FAD-binding" evidence="8">
    <location>
        <begin position="155"/>
        <end position="304"/>
    </location>
</feature>
<dbReference type="PANTHER" id="PTHR44169">
    <property type="entry name" value="NADPH-DEPENDENT 1-ACYLDIHYDROXYACETONE PHOSPHATE REDUCTASE"/>
    <property type="match status" value="1"/>
</dbReference>
<dbReference type="GO" id="GO:0000140">
    <property type="term" value="F:acylglycerone-phosphate reductase (NADP+) activity"/>
    <property type="evidence" value="ECO:0007669"/>
    <property type="project" value="TreeGrafter"/>
</dbReference>
<keyword evidence="5" id="KW-0560">Oxidoreductase</keyword>
<dbReference type="GO" id="GO:0005783">
    <property type="term" value="C:endoplasmic reticulum"/>
    <property type="evidence" value="ECO:0007669"/>
    <property type="project" value="TreeGrafter"/>
</dbReference>
<dbReference type="PRINTS" id="PR00081">
    <property type="entry name" value="GDHRDH"/>
</dbReference>
<gene>
    <name evidence="9" type="ORF">CGXH109_LOCUS51686</name>
</gene>
<evidence type="ECO:0000256" key="2">
    <source>
        <dbReference type="ARBA" id="ARBA00022630"/>
    </source>
</evidence>
<keyword evidence="6" id="KW-1133">Transmembrane helix</keyword>
<dbReference type="PROSITE" id="PS00061">
    <property type="entry name" value="ADH_SHORT"/>
    <property type="match status" value="1"/>
</dbReference>
<dbReference type="Proteomes" id="UP001152533">
    <property type="component" value="Unassembled WGS sequence"/>
</dbReference>
<keyword evidence="6" id="KW-0472">Membrane</keyword>
<dbReference type="Gene3D" id="3.50.50.60">
    <property type="entry name" value="FAD/NAD(P)-binding domain"/>
    <property type="match status" value="2"/>
</dbReference>
<dbReference type="GO" id="GO:0004806">
    <property type="term" value="F:triacylglycerol lipase activity"/>
    <property type="evidence" value="ECO:0007669"/>
    <property type="project" value="TreeGrafter"/>
</dbReference>
<feature type="domain" description="FAD-binding" evidence="8">
    <location>
        <begin position="433"/>
        <end position="520"/>
    </location>
</feature>
<feature type="signal peptide" evidence="7">
    <location>
        <begin position="1"/>
        <end position="18"/>
    </location>
</feature>
<protein>
    <recommendedName>
        <fullName evidence="8">FAD-binding domain-containing protein</fullName>
    </recommendedName>
</protein>
<keyword evidence="2" id="KW-0285">Flavoprotein</keyword>
<dbReference type="GO" id="GO:0005811">
    <property type="term" value="C:lipid droplet"/>
    <property type="evidence" value="ECO:0007669"/>
    <property type="project" value="TreeGrafter"/>
</dbReference>
<dbReference type="InterPro" id="IPR002938">
    <property type="entry name" value="FAD-bd"/>
</dbReference>
<keyword evidence="3" id="KW-0274">FAD</keyword>
<keyword evidence="10" id="KW-1185">Reference proteome</keyword>
<evidence type="ECO:0000256" key="7">
    <source>
        <dbReference type="SAM" id="SignalP"/>
    </source>
</evidence>
<keyword evidence="6" id="KW-0812">Transmembrane</keyword>
<dbReference type="SUPFAM" id="SSF51735">
    <property type="entry name" value="NAD(P)-binding Rossmann-fold domains"/>
    <property type="match status" value="1"/>
</dbReference>
<organism evidence="9 10">
    <name type="scientific">Colletotrichum noveboracense</name>
    <dbReference type="NCBI Taxonomy" id="2664923"/>
    <lineage>
        <taxon>Eukaryota</taxon>
        <taxon>Fungi</taxon>
        <taxon>Dikarya</taxon>
        <taxon>Ascomycota</taxon>
        <taxon>Pezizomycotina</taxon>
        <taxon>Sordariomycetes</taxon>
        <taxon>Hypocreomycetidae</taxon>
        <taxon>Glomerellales</taxon>
        <taxon>Glomerellaceae</taxon>
        <taxon>Colletotrichum</taxon>
        <taxon>Colletotrichum gloeosporioides species complex</taxon>
    </lineage>
</organism>
<keyword evidence="4" id="KW-0521">NADP</keyword>
<dbReference type="Gene3D" id="3.40.50.720">
    <property type="entry name" value="NAD(P)-binding Rossmann-like Domain"/>
    <property type="match status" value="1"/>
</dbReference>